<dbReference type="VEuPathDB" id="FungiDB:SCHCODRAFT_02748102"/>
<gene>
    <name evidence="2" type="ORF">SCHCODRAFT_230936</name>
</gene>
<feature type="region of interest" description="Disordered" evidence="1">
    <location>
        <begin position="520"/>
        <end position="736"/>
    </location>
</feature>
<feature type="compositionally biased region" description="Basic and acidic residues" evidence="1">
    <location>
        <begin position="544"/>
        <end position="598"/>
    </location>
</feature>
<feature type="compositionally biased region" description="Basic and acidic residues" evidence="1">
    <location>
        <begin position="520"/>
        <end position="535"/>
    </location>
</feature>
<evidence type="ECO:0000313" key="2">
    <source>
        <dbReference type="EMBL" id="EFJ01977.1"/>
    </source>
</evidence>
<dbReference type="Proteomes" id="UP000007431">
    <property type="component" value="Unassembled WGS sequence"/>
</dbReference>
<dbReference type="EMBL" id="GL377302">
    <property type="protein sequence ID" value="EFJ01977.1"/>
    <property type="molecule type" value="Genomic_DNA"/>
</dbReference>
<dbReference type="STRING" id="578458.D8PKX9"/>
<dbReference type="HOGENOM" id="CLU_449890_0_0_1"/>
<name>D8PKX9_SCHCM</name>
<reference evidence="2 3" key="1">
    <citation type="journal article" date="2010" name="Nat. Biotechnol.">
        <title>Genome sequence of the model mushroom Schizophyllum commune.</title>
        <authorList>
            <person name="Ohm R.A."/>
            <person name="de Jong J.F."/>
            <person name="Lugones L.G."/>
            <person name="Aerts A."/>
            <person name="Kothe E."/>
            <person name="Stajich J.E."/>
            <person name="de Vries R.P."/>
            <person name="Record E."/>
            <person name="Levasseur A."/>
            <person name="Baker S.E."/>
            <person name="Bartholomew K.A."/>
            <person name="Coutinho P.M."/>
            <person name="Erdmann S."/>
            <person name="Fowler T.J."/>
            <person name="Gathman A.C."/>
            <person name="Lombard V."/>
            <person name="Henrissat B."/>
            <person name="Knabe N."/>
            <person name="Kuees U."/>
            <person name="Lilly W.W."/>
            <person name="Lindquist E."/>
            <person name="Lucas S."/>
            <person name="Magnuson J.K."/>
            <person name="Piumi F."/>
            <person name="Raudaskoski M."/>
            <person name="Salamov A."/>
            <person name="Schmutz J."/>
            <person name="Schwarze F.W.M.R."/>
            <person name="vanKuyk P.A."/>
            <person name="Horton J.S."/>
            <person name="Grigoriev I.V."/>
            <person name="Woesten H.A.B."/>
        </authorList>
    </citation>
    <scope>NUCLEOTIDE SEQUENCE [LARGE SCALE GENOMIC DNA]</scope>
    <source>
        <strain evidence="3">H4-8 / FGSC 9210</strain>
    </source>
</reference>
<evidence type="ECO:0000313" key="3">
    <source>
        <dbReference type="Proteomes" id="UP000007431"/>
    </source>
</evidence>
<evidence type="ECO:0000256" key="1">
    <source>
        <dbReference type="SAM" id="MobiDB-lite"/>
    </source>
</evidence>
<keyword evidence="3" id="KW-1185">Reference proteome</keyword>
<feature type="compositionally biased region" description="Low complexity" evidence="1">
    <location>
        <begin position="487"/>
        <end position="502"/>
    </location>
</feature>
<feature type="compositionally biased region" description="Polar residues" evidence="1">
    <location>
        <begin position="442"/>
        <end position="485"/>
    </location>
</feature>
<dbReference type="OMA" id="ESFWGVE"/>
<feature type="compositionally biased region" description="Polar residues" evidence="1">
    <location>
        <begin position="420"/>
        <end position="433"/>
    </location>
</feature>
<proteinExistence type="predicted"/>
<feature type="compositionally biased region" description="Polar residues" evidence="1">
    <location>
        <begin position="50"/>
        <end position="59"/>
    </location>
</feature>
<dbReference type="OrthoDB" id="10492497at2759"/>
<protein>
    <submittedName>
        <fullName evidence="2">Uncharacterized protein</fullName>
    </submittedName>
</protein>
<accession>D8PKX9</accession>
<feature type="region of interest" description="Disordered" evidence="1">
    <location>
        <begin position="1"/>
        <end position="101"/>
    </location>
</feature>
<dbReference type="GeneID" id="9589342"/>
<dbReference type="KEGG" id="scm:SCHCO_02748102"/>
<dbReference type="AlphaFoldDB" id="D8PKX9"/>
<feature type="compositionally biased region" description="Polar residues" evidence="1">
    <location>
        <begin position="607"/>
        <end position="625"/>
    </location>
</feature>
<sequence>MGVDRPITEFFKPLKENKRGRKRRREQEETDESPGAKARKAGSSKASPSVLRSTVTANKGKSAAPVDANRVDESAEANGREVGPSSSISPPNIGLERSSSKPLLLDAGTALSTPIGSRISALTLHTPPLTGHPPEKRQTAGDAHVAAFVKKPPDRHALPTPVTLPRRRTSRELPPPGPESSQDPPSSPAFKFPFRTSEEIVPSSQPTQDWLRSPRKPASYDQGDDTVFKVPRTPVSRRRWDDEVPLSQSPVALDSDECVGTSQSQERFPLLGWRSRSTSPVKSRSPVKPVSRHEVASSVADEDTSYQRMLGGSQPLSSPQQQLLSSPHRQLPSSPPGSPASRPLSQYTETEPGSYDYLWNLRSVEGQPAEEDSSRSSKDDASSQSSSQTIPGTYEDRDKWPKPLPSKVRRRGKTSRTELRVQTSSETQPSASSLKMKLSATPAVTQSSATWAETQPSAPPSETQSSATPPETQSSAPPSGTQPSAMPSETPSSSPQLSPTQPMTCDLWTAEDFAHLRKDVARDRGKNVARGEGKIVARGKGKNVARDRGNEDDAHGSRDGGGEAHDEEHEAHDEEHEAHDEEHEAHDEEHEAHDKESEVHDEEASQAEVNDSQAQVNDSQAQFDDSQAGLDDSFGSDFSLGLYAGEGSFPDDFPESLKLAHPSFGGPPAHGLPVKGPVRGGRGGLSTSATHDAADQHDLPQHDLPQHDLPQHDPSLQQHDFDEQQYDPNEREWGEG</sequence>
<organism evidence="3">
    <name type="scientific">Schizophyllum commune (strain H4-8 / FGSC 9210)</name>
    <name type="common">Split gill fungus</name>
    <dbReference type="NCBI Taxonomy" id="578458"/>
    <lineage>
        <taxon>Eukaryota</taxon>
        <taxon>Fungi</taxon>
        <taxon>Dikarya</taxon>
        <taxon>Basidiomycota</taxon>
        <taxon>Agaricomycotina</taxon>
        <taxon>Agaricomycetes</taxon>
        <taxon>Agaricomycetidae</taxon>
        <taxon>Agaricales</taxon>
        <taxon>Schizophyllaceae</taxon>
        <taxon>Schizophyllum</taxon>
    </lineage>
</organism>
<feature type="region of interest" description="Disordered" evidence="1">
    <location>
        <begin position="122"/>
        <end position="506"/>
    </location>
</feature>
<dbReference type="InParanoid" id="D8PKX9"/>
<feature type="compositionally biased region" description="Low complexity" evidence="1">
    <location>
        <begin position="313"/>
        <end position="332"/>
    </location>
</feature>
<feature type="compositionally biased region" description="Basic and acidic residues" evidence="1">
    <location>
        <begin position="692"/>
        <end position="711"/>
    </location>
</feature>
<feature type="compositionally biased region" description="Basic and acidic residues" evidence="1">
    <location>
        <begin position="372"/>
        <end position="381"/>
    </location>
</feature>